<dbReference type="GO" id="GO:0000166">
    <property type="term" value="F:nucleotide binding"/>
    <property type="evidence" value="ECO:0007669"/>
    <property type="project" value="UniProtKB-KW"/>
</dbReference>
<dbReference type="InterPro" id="IPR050401">
    <property type="entry name" value="Cyclic_nucleotide_synthase"/>
</dbReference>
<dbReference type="PANTHER" id="PTHR11920:SF335">
    <property type="entry name" value="GUANYLATE CYCLASE"/>
    <property type="match status" value="1"/>
</dbReference>
<evidence type="ECO:0000256" key="5">
    <source>
        <dbReference type="ARBA" id="ARBA00023136"/>
    </source>
</evidence>
<accession>A0A8J4BW14</accession>
<dbReference type="GO" id="GO:0004016">
    <property type="term" value="F:adenylate cyclase activity"/>
    <property type="evidence" value="ECO:0007669"/>
    <property type="project" value="TreeGrafter"/>
</dbReference>
<dbReference type="OrthoDB" id="551740at2759"/>
<evidence type="ECO:0000313" key="9">
    <source>
        <dbReference type="EMBL" id="GIL69710.1"/>
    </source>
</evidence>
<dbReference type="InterPro" id="IPR001054">
    <property type="entry name" value="A/G_cyclase"/>
</dbReference>
<protein>
    <recommendedName>
        <fullName evidence="8">Guanylate cyclase domain-containing protein</fullName>
    </recommendedName>
</protein>
<evidence type="ECO:0000313" key="10">
    <source>
        <dbReference type="Proteomes" id="UP000747110"/>
    </source>
</evidence>
<keyword evidence="4" id="KW-1133">Transmembrane helix</keyword>
<evidence type="ECO:0000256" key="2">
    <source>
        <dbReference type="ARBA" id="ARBA00022692"/>
    </source>
</evidence>
<dbReference type="GO" id="GO:0005886">
    <property type="term" value="C:plasma membrane"/>
    <property type="evidence" value="ECO:0007669"/>
    <property type="project" value="TreeGrafter"/>
</dbReference>
<evidence type="ECO:0000259" key="8">
    <source>
        <dbReference type="PROSITE" id="PS50125"/>
    </source>
</evidence>
<keyword evidence="6 7" id="KW-0456">Lyase</keyword>
<evidence type="ECO:0000256" key="6">
    <source>
        <dbReference type="ARBA" id="ARBA00023239"/>
    </source>
</evidence>
<evidence type="ECO:0000256" key="1">
    <source>
        <dbReference type="ARBA" id="ARBA00004370"/>
    </source>
</evidence>
<dbReference type="CDD" id="cd07302">
    <property type="entry name" value="CHD"/>
    <property type="match status" value="1"/>
</dbReference>
<dbReference type="Proteomes" id="UP000747110">
    <property type="component" value="Unassembled WGS sequence"/>
</dbReference>
<dbReference type="PROSITE" id="PS50125">
    <property type="entry name" value="GUANYLATE_CYCLASE_2"/>
    <property type="match status" value="1"/>
</dbReference>
<dbReference type="FunFam" id="3.30.70.1230:FF:000030">
    <property type="entry name" value="Si:ch211-215j19.12"/>
    <property type="match status" value="1"/>
</dbReference>
<dbReference type="SMART" id="SM00044">
    <property type="entry name" value="CYCc"/>
    <property type="match status" value="1"/>
</dbReference>
<dbReference type="GO" id="GO:0035556">
    <property type="term" value="P:intracellular signal transduction"/>
    <property type="evidence" value="ECO:0007669"/>
    <property type="project" value="InterPro"/>
</dbReference>
<dbReference type="Gene3D" id="3.30.70.1230">
    <property type="entry name" value="Nucleotide cyclase"/>
    <property type="match status" value="1"/>
</dbReference>
<organism evidence="9 10">
    <name type="scientific">Volvox reticuliferus</name>
    <dbReference type="NCBI Taxonomy" id="1737510"/>
    <lineage>
        <taxon>Eukaryota</taxon>
        <taxon>Viridiplantae</taxon>
        <taxon>Chlorophyta</taxon>
        <taxon>core chlorophytes</taxon>
        <taxon>Chlorophyceae</taxon>
        <taxon>CS clade</taxon>
        <taxon>Chlamydomonadales</taxon>
        <taxon>Volvocaceae</taxon>
        <taxon>Volvox</taxon>
    </lineage>
</organism>
<dbReference type="GO" id="GO:0007168">
    <property type="term" value="P:receptor guanylyl cyclase signaling pathway"/>
    <property type="evidence" value="ECO:0007669"/>
    <property type="project" value="TreeGrafter"/>
</dbReference>
<dbReference type="InterPro" id="IPR029787">
    <property type="entry name" value="Nucleotide_cyclase"/>
</dbReference>
<reference evidence="9" key="1">
    <citation type="journal article" date="2021" name="Proc. Natl. Acad. Sci. U.S.A.">
        <title>Three genomes in the algal genus Volvox reveal the fate of a haploid sex-determining region after a transition to homothallism.</title>
        <authorList>
            <person name="Yamamoto K."/>
            <person name="Hamaji T."/>
            <person name="Kawai-Toyooka H."/>
            <person name="Matsuzaki R."/>
            <person name="Takahashi F."/>
            <person name="Nishimura Y."/>
            <person name="Kawachi M."/>
            <person name="Noguchi H."/>
            <person name="Minakuchi Y."/>
            <person name="Umen J.G."/>
            <person name="Toyoda A."/>
            <person name="Nozaki H."/>
        </authorList>
    </citation>
    <scope>NUCLEOTIDE SEQUENCE</scope>
    <source>
        <strain evidence="9">NIES-3786</strain>
    </source>
</reference>
<dbReference type="PANTHER" id="PTHR11920">
    <property type="entry name" value="GUANYLYL CYCLASE"/>
    <property type="match status" value="1"/>
</dbReference>
<dbReference type="Pfam" id="PF00211">
    <property type="entry name" value="Guanylate_cyc"/>
    <property type="match status" value="1"/>
</dbReference>
<dbReference type="PROSITE" id="PS00452">
    <property type="entry name" value="GUANYLATE_CYCLASE_1"/>
    <property type="match status" value="1"/>
</dbReference>
<comment type="caution">
    <text evidence="9">The sequence shown here is derived from an EMBL/GenBank/DDBJ whole genome shotgun (WGS) entry which is preliminary data.</text>
</comment>
<dbReference type="AlphaFoldDB" id="A0A8J4BW14"/>
<comment type="subcellular location">
    <subcellularLocation>
        <location evidence="1">Membrane</location>
    </subcellularLocation>
</comment>
<evidence type="ECO:0000256" key="4">
    <source>
        <dbReference type="ARBA" id="ARBA00022989"/>
    </source>
</evidence>
<comment type="similarity">
    <text evidence="7">Belongs to the adenylyl cyclase class-4/guanylyl cyclase family.</text>
</comment>
<evidence type="ECO:0000256" key="7">
    <source>
        <dbReference type="RuleBase" id="RU000405"/>
    </source>
</evidence>
<dbReference type="SUPFAM" id="SSF55073">
    <property type="entry name" value="Nucleotide cyclase"/>
    <property type="match status" value="1"/>
</dbReference>
<dbReference type="InterPro" id="IPR018297">
    <property type="entry name" value="A/G_cyclase_CS"/>
</dbReference>
<keyword evidence="5" id="KW-0472">Membrane</keyword>
<sequence length="189" mass="20925">MSKQVTPLEVMTFLNQLYSRFDAMLDIYKVYKVETIGDCFMVAGGLVAQDEEGWRTTITHDNLHAVRVLAFAKAMLREARKVQMPTGGPVLMRVGIHSGPVMSGVVGSRMPRFCLFGDTVNTASRMESTSRPGRIHVSADTHALLPNERWEPTGGVQVKGKGIMATYLWASDVAEEKGEQLHRVLGVYL</sequence>
<proteinExistence type="inferred from homology"/>
<dbReference type="GO" id="GO:0004383">
    <property type="term" value="F:guanylate cyclase activity"/>
    <property type="evidence" value="ECO:0007669"/>
    <property type="project" value="TreeGrafter"/>
</dbReference>
<name>A0A8J4BW14_9CHLO</name>
<gene>
    <name evidence="9" type="ORF">Vretifemale_694</name>
</gene>
<keyword evidence="10" id="KW-1185">Reference proteome</keyword>
<dbReference type="GO" id="GO:0001653">
    <property type="term" value="F:peptide receptor activity"/>
    <property type="evidence" value="ECO:0007669"/>
    <property type="project" value="TreeGrafter"/>
</dbReference>
<keyword evidence="2" id="KW-0812">Transmembrane</keyword>
<evidence type="ECO:0000256" key="3">
    <source>
        <dbReference type="ARBA" id="ARBA00022741"/>
    </source>
</evidence>
<dbReference type="EMBL" id="BNCP01000001">
    <property type="protein sequence ID" value="GIL69710.1"/>
    <property type="molecule type" value="Genomic_DNA"/>
</dbReference>
<feature type="domain" description="Guanylate cyclase" evidence="8">
    <location>
        <begin position="1"/>
        <end position="127"/>
    </location>
</feature>
<keyword evidence="3" id="KW-0547">Nucleotide-binding</keyword>